<feature type="compositionally biased region" description="Basic and acidic residues" evidence="1">
    <location>
        <begin position="73"/>
        <end position="87"/>
    </location>
</feature>
<gene>
    <name evidence="2" type="ORF">SLS60_009849</name>
</gene>
<accession>A0ABR3QSN0</accession>
<keyword evidence="3" id="KW-1185">Reference proteome</keyword>
<feature type="region of interest" description="Disordered" evidence="1">
    <location>
        <begin position="73"/>
        <end position="108"/>
    </location>
</feature>
<comment type="caution">
    <text evidence="2">The sequence shown here is derived from an EMBL/GenBank/DDBJ whole genome shotgun (WGS) entry which is preliminary data.</text>
</comment>
<dbReference type="PANTHER" id="PTHR42085">
    <property type="entry name" value="F-BOX DOMAIN-CONTAINING PROTEIN"/>
    <property type="match status" value="1"/>
</dbReference>
<evidence type="ECO:0000256" key="1">
    <source>
        <dbReference type="SAM" id="MobiDB-lite"/>
    </source>
</evidence>
<dbReference type="InterPro" id="IPR038883">
    <property type="entry name" value="AN11006-like"/>
</dbReference>
<name>A0ABR3QSN0_9PLEO</name>
<reference evidence="2 3" key="1">
    <citation type="submission" date="2024-02" db="EMBL/GenBank/DDBJ databases">
        <title>De novo assembly and annotation of 12 fungi associated with fruit tree decline syndrome in Ontario, Canada.</title>
        <authorList>
            <person name="Sulman M."/>
            <person name="Ellouze W."/>
            <person name="Ilyukhin E."/>
        </authorList>
    </citation>
    <scope>NUCLEOTIDE SEQUENCE [LARGE SCALE GENOMIC DNA]</scope>
    <source>
        <strain evidence="2 3">M42-189</strain>
    </source>
</reference>
<proteinExistence type="predicted"/>
<protein>
    <submittedName>
        <fullName evidence="2">Uncharacterized protein</fullName>
    </submittedName>
</protein>
<dbReference type="Proteomes" id="UP001521785">
    <property type="component" value="Unassembled WGS sequence"/>
</dbReference>
<dbReference type="EMBL" id="JAKJXO020000016">
    <property type="protein sequence ID" value="KAL1595161.1"/>
    <property type="molecule type" value="Genomic_DNA"/>
</dbReference>
<dbReference type="PANTHER" id="PTHR42085:SF1">
    <property type="entry name" value="F-BOX DOMAIN-CONTAINING PROTEIN"/>
    <property type="match status" value="1"/>
</dbReference>
<organism evidence="2 3">
    <name type="scientific">Paraconiothyrium brasiliense</name>
    <dbReference type="NCBI Taxonomy" id="300254"/>
    <lineage>
        <taxon>Eukaryota</taxon>
        <taxon>Fungi</taxon>
        <taxon>Dikarya</taxon>
        <taxon>Ascomycota</taxon>
        <taxon>Pezizomycotina</taxon>
        <taxon>Dothideomycetes</taxon>
        <taxon>Pleosporomycetidae</taxon>
        <taxon>Pleosporales</taxon>
        <taxon>Massarineae</taxon>
        <taxon>Didymosphaeriaceae</taxon>
        <taxon>Paraconiothyrium</taxon>
    </lineage>
</organism>
<evidence type="ECO:0000313" key="3">
    <source>
        <dbReference type="Proteomes" id="UP001521785"/>
    </source>
</evidence>
<sequence>MESPFLKLPGEIRNRIYEFVLADEGKSVKVQHLKRLENERLEYERLIKINDREDTLGVPDFIAELFGDLGKHSEDSQKVSTEDKSEVSTEDNLAVSQGKEEKPVKENPAAGTYARLTRVCRQIRKEFLPMQQRNARVRLEKDDLYEFIDTFATDKNPMKELIIVAYVEDHDEIYDDDDLMYVIERQVSRLAQRMACHTIIQRYCGNDEAGIPFQGWEEVAIQEWFGGRRGDSWTCNVYDDLQH</sequence>
<evidence type="ECO:0000313" key="2">
    <source>
        <dbReference type="EMBL" id="KAL1595161.1"/>
    </source>
</evidence>